<dbReference type="Proteomes" id="UP000050164">
    <property type="component" value="Unassembled WGS sequence"/>
</dbReference>
<name>A0A655AW19_MYCTX</name>
<reference evidence="2 3" key="1">
    <citation type="submission" date="2015-03" db="EMBL/GenBank/DDBJ databases">
        <authorList>
            <consortium name="Pathogen Informatics"/>
        </authorList>
    </citation>
    <scope>NUCLEOTIDE SEQUENCE [LARGE SCALE GENOMIC DNA]</scope>
    <source>
        <strain evidence="2 3">Bir 185</strain>
    </source>
</reference>
<proteinExistence type="predicted"/>
<accession>A0A655AW19</accession>
<evidence type="ECO:0000313" key="3">
    <source>
        <dbReference type="Proteomes" id="UP000050164"/>
    </source>
</evidence>
<evidence type="ECO:0000313" key="2">
    <source>
        <dbReference type="EMBL" id="CKU48694.1"/>
    </source>
</evidence>
<keyword evidence="1" id="KW-0472">Membrane</keyword>
<keyword evidence="1" id="KW-1133">Transmembrane helix</keyword>
<evidence type="ECO:0000256" key="1">
    <source>
        <dbReference type="SAM" id="Phobius"/>
    </source>
</evidence>
<organism evidence="2 3">
    <name type="scientific">Mycobacterium tuberculosis</name>
    <dbReference type="NCBI Taxonomy" id="1773"/>
    <lineage>
        <taxon>Bacteria</taxon>
        <taxon>Bacillati</taxon>
        <taxon>Actinomycetota</taxon>
        <taxon>Actinomycetes</taxon>
        <taxon>Mycobacteriales</taxon>
        <taxon>Mycobacteriaceae</taxon>
        <taxon>Mycobacterium</taxon>
        <taxon>Mycobacterium tuberculosis complex</taxon>
    </lineage>
</organism>
<feature type="transmembrane region" description="Helical" evidence="1">
    <location>
        <begin position="12"/>
        <end position="30"/>
    </location>
</feature>
<sequence length="84" mass="9877">MFDIFFQLGNIHMFQFFLVWLVVVNKYIIYTCQNDEEVCINQFCQTLGSEVFINNRFDTSQMSIVFFDDGNTATTCSYDDLTII</sequence>
<protein>
    <recommendedName>
        <fullName evidence="4">Transmembrane protein</fullName>
    </recommendedName>
</protein>
<gene>
    <name evidence="2" type="ORF">ERS027659_05220</name>
</gene>
<dbReference type="AlphaFoldDB" id="A0A655AW19"/>
<dbReference type="EMBL" id="CNFT01002723">
    <property type="protein sequence ID" value="CKU48694.1"/>
    <property type="molecule type" value="Genomic_DNA"/>
</dbReference>
<evidence type="ECO:0008006" key="4">
    <source>
        <dbReference type="Google" id="ProtNLM"/>
    </source>
</evidence>
<keyword evidence="1" id="KW-0812">Transmembrane</keyword>